<gene>
    <name evidence="1" type="ORF">GCM10009827_059670</name>
</gene>
<keyword evidence="2" id="KW-1185">Reference proteome</keyword>
<reference evidence="2" key="1">
    <citation type="journal article" date="2019" name="Int. J. Syst. Evol. Microbiol.">
        <title>The Global Catalogue of Microorganisms (GCM) 10K type strain sequencing project: providing services to taxonomists for standard genome sequencing and annotation.</title>
        <authorList>
            <consortium name="The Broad Institute Genomics Platform"/>
            <consortium name="The Broad Institute Genome Sequencing Center for Infectious Disease"/>
            <person name="Wu L."/>
            <person name="Ma J."/>
        </authorList>
    </citation>
    <scope>NUCLEOTIDE SEQUENCE [LARGE SCALE GENOMIC DNA]</scope>
    <source>
        <strain evidence="2">JCM 15933</strain>
    </source>
</reference>
<protein>
    <submittedName>
        <fullName evidence="1">Uncharacterized protein</fullName>
    </submittedName>
</protein>
<evidence type="ECO:0000313" key="2">
    <source>
        <dbReference type="Proteomes" id="UP001501470"/>
    </source>
</evidence>
<accession>A0ABP4LZF5</accession>
<sequence length="93" mass="9633">MTNVVALRSVSPVVFTPSPPLRSGAGLNQTCAHDVQPSATLRPAHAVTTTALRAAHVTGTSPATMPLKVTPNVIPVTIVVARRVAGGGWRTSW</sequence>
<evidence type="ECO:0000313" key="1">
    <source>
        <dbReference type="EMBL" id="GAA1533697.1"/>
    </source>
</evidence>
<proteinExistence type="predicted"/>
<dbReference type="EMBL" id="BAAAQD010000012">
    <property type="protein sequence ID" value="GAA1533697.1"/>
    <property type="molecule type" value="Genomic_DNA"/>
</dbReference>
<name>A0ABP4LZF5_9ACTN</name>
<organism evidence="1 2">
    <name type="scientific">Dactylosporangium maewongense</name>
    <dbReference type="NCBI Taxonomy" id="634393"/>
    <lineage>
        <taxon>Bacteria</taxon>
        <taxon>Bacillati</taxon>
        <taxon>Actinomycetota</taxon>
        <taxon>Actinomycetes</taxon>
        <taxon>Micromonosporales</taxon>
        <taxon>Micromonosporaceae</taxon>
        <taxon>Dactylosporangium</taxon>
    </lineage>
</organism>
<comment type="caution">
    <text evidence="1">The sequence shown here is derived from an EMBL/GenBank/DDBJ whole genome shotgun (WGS) entry which is preliminary data.</text>
</comment>
<dbReference type="Proteomes" id="UP001501470">
    <property type="component" value="Unassembled WGS sequence"/>
</dbReference>